<evidence type="ECO:0008006" key="4">
    <source>
        <dbReference type="Google" id="ProtNLM"/>
    </source>
</evidence>
<dbReference type="AlphaFoldDB" id="A0A367EA52"/>
<name>A0A367EA52_9ACTN</name>
<gene>
    <name evidence="2" type="ORF">DQ392_27725</name>
</gene>
<reference evidence="2 3" key="1">
    <citation type="submission" date="2018-06" db="EMBL/GenBank/DDBJ databases">
        <title>Streptomyces reniochalinae sp. nov. and Streptomyces diacarnus sp. nov. from marine sponges.</title>
        <authorList>
            <person name="Li L."/>
        </authorList>
    </citation>
    <scope>NUCLEOTIDE SEQUENCE [LARGE SCALE GENOMIC DNA]</scope>
    <source>
        <strain evidence="2 3">LHW50302</strain>
    </source>
</reference>
<comment type="caution">
    <text evidence="2">The sequence shown here is derived from an EMBL/GenBank/DDBJ whole genome shotgun (WGS) entry which is preliminary data.</text>
</comment>
<keyword evidence="3" id="KW-1185">Reference proteome</keyword>
<proteinExistence type="predicted"/>
<feature type="region of interest" description="Disordered" evidence="1">
    <location>
        <begin position="1"/>
        <end position="54"/>
    </location>
</feature>
<organism evidence="2 3">
    <name type="scientific">Streptomyces reniochalinae</name>
    <dbReference type="NCBI Taxonomy" id="2250578"/>
    <lineage>
        <taxon>Bacteria</taxon>
        <taxon>Bacillati</taxon>
        <taxon>Actinomycetota</taxon>
        <taxon>Actinomycetes</taxon>
        <taxon>Kitasatosporales</taxon>
        <taxon>Streptomycetaceae</taxon>
        <taxon>Streptomyces</taxon>
    </lineage>
</organism>
<evidence type="ECO:0000313" key="2">
    <source>
        <dbReference type="EMBL" id="RCG14873.1"/>
    </source>
</evidence>
<protein>
    <recommendedName>
        <fullName evidence="4">Sensor domain-containing protein</fullName>
    </recommendedName>
</protein>
<evidence type="ECO:0000256" key="1">
    <source>
        <dbReference type="SAM" id="MobiDB-lite"/>
    </source>
</evidence>
<feature type="compositionally biased region" description="Basic and acidic residues" evidence="1">
    <location>
        <begin position="8"/>
        <end position="32"/>
    </location>
</feature>
<sequence>MTPLTQQDTRDAVLRPEDLGAGWEAKKLKDVSRASPGSQLPSGDGSDDHVTTGNTACDAALLPSEAITPVAGAERDYDQDGTGVSMTAEVTTYKSDGAQRTVETGRAVADDCAGLAIPWDDGMTATFSRISTSSLGDDTLGVRVVYRSDDAAETRLGLVDIVTVRVGKSICMVSFLIENGSTDADTIESVTSVAAQRLADVAHG</sequence>
<accession>A0A367EA52</accession>
<evidence type="ECO:0000313" key="3">
    <source>
        <dbReference type="Proteomes" id="UP000253507"/>
    </source>
</evidence>
<dbReference type="Proteomes" id="UP000253507">
    <property type="component" value="Unassembled WGS sequence"/>
</dbReference>
<dbReference type="RefSeq" id="WP_114018438.1">
    <property type="nucleotide sequence ID" value="NZ_QOIM01000042.1"/>
</dbReference>
<dbReference type="EMBL" id="QOIM01000042">
    <property type="protein sequence ID" value="RCG14873.1"/>
    <property type="molecule type" value="Genomic_DNA"/>
</dbReference>